<feature type="transmembrane region" description="Helical" evidence="6">
    <location>
        <begin position="386"/>
        <end position="406"/>
    </location>
</feature>
<keyword evidence="3 6" id="KW-0812">Transmembrane</keyword>
<dbReference type="Proteomes" id="UP000288293">
    <property type="component" value="Unassembled WGS sequence"/>
</dbReference>
<evidence type="ECO:0000256" key="5">
    <source>
        <dbReference type="ARBA" id="ARBA00023136"/>
    </source>
</evidence>
<comment type="caution">
    <text evidence="9">The sequence shown here is derived from an EMBL/GenBank/DDBJ whole genome shotgun (WGS) entry which is preliminary data.</text>
</comment>
<reference evidence="9 10" key="1">
    <citation type="journal article" date="2011" name="Front. Microbiol.">
        <title>Genomic signatures of strain selection and enhancement in Bacillus atrophaeus var. globigii, a historical biowarfare simulant.</title>
        <authorList>
            <person name="Gibbons H.S."/>
            <person name="Broomall S.M."/>
            <person name="McNew L.A."/>
            <person name="Daligault H."/>
            <person name="Chapman C."/>
            <person name="Bruce D."/>
            <person name="Karavis M."/>
            <person name="Krepps M."/>
            <person name="McGregor P.A."/>
            <person name="Hong C."/>
            <person name="Park K.H."/>
            <person name="Akmal A."/>
            <person name="Feldman A."/>
            <person name="Lin J.S."/>
            <person name="Chang W.E."/>
            <person name="Higgs B.W."/>
            <person name="Demirev P."/>
            <person name="Lindquist J."/>
            <person name="Liem A."/>
            <person name="Fochler E."/>
            <person name="Read T.D."/>
            <person name="Tapia R."/>
            <person name="Johnson S."/>
            <person name="Bishop-Lilly K.A."/>
            <person name="Detter C."/>
            <person name="Han C."/>
            <person name="Sozhamannan S."/>
            <person name="Rosenzweig C.N."/>
            <person name="Skowronski E.W."/>
        </authorList>
    </citation>
    <scope>NUCLEOTIDE SEQUENCE [LARGE SCALE GENOMIC DNA]</scope>
    <source>
        <strain evidence="9 10">MLST1</strain>
    </source>
</reference>
<gene>
    <name evidence="9" type="ORF">CWE09_09525</name>
</gene>
<keyword evidence="4 6" id="KW-1133">Transmembrane helix</keyword>
<accession>A0A432W9S8</accession>
<evidence type="ECO:0000313" key="9">
    <source>
        <dbReference type="EMBL" id="RUO26910.1"/>
    </source>
</evidence>
<keyword evidence="2" id="KW-1003">Cell membrane</keyword>
<evidence type="ECO:0000259" key="8">
    <source>
        <dbReference type="Pfam" id="PF12704"/>
    </source>
</evidence>
<organism evidence="9 10">
    <name type="scientific">Aliidiomarina minuta</name>
    <dbReference type="NCBI Taxonomy" id="880057"/>
    <lineage>
        <taxon>Bacteria</taxon>
        <taxon>Pseudomonadati</taxon>
        <taxon>Pseudomonadota</taxon>
        <taxon>Gammaproteobacteria</taxon>
        <taxon>Alteromonadales</taxon>
        <taxon>Idiomarinaceae</taxon>
        <taxon>Aliidiomarina</taxon>
    </lineage>
</organism>
<dbReference type="AlphaFoldDB" id="A0A432W9S8"/>
<feature type="domain" description="MacB-like periplasmic core" evidence="8">
    <location>
        <begin position="18"/>
        <end position="205"/>
    </location>
</feature>
<evidence type="ECO:0000256" key="1">
    <source>
        <dbReference type="ARBA" id="ARBA00004651"/>
    </source>
</evidence>
<dbReference type="InterPro" id="IPR003838">
    <property type="entry name" value="ABC3_permease_C"/>
</dbReference>
<sequence>MFLKITLKSLLSRRGTVLMTVLTLAISLSLLFSIEHIRQQAKASFTSSVSGTDLIVGARSGQLNLLLYSIFRVGNPTNNISWDTYQHIKQHRQIEWTVPISLGDSHQGYRVIGTNGDYFRHFKYARQQPLSFSAGEPFGQLYDVVLGAEVARDLGYTLGDEIVISHGTGSTSFMHHDDKPFTVVGILQTTGTPVDKSLHVSLEAIEAIHLDWQHGAPMPGQSVSAEEAMQKDLTPEAITAFLVGMKSRVASFTVQRQINDYRNEPLTAILPGVALAELWQMLSSVENLLRIISALVLFAAFAGLVTTLLASMKEREREIAILRATGARPVTIFLLIQAEVIGITLAALVSALAFVQGILYFGQSYLAERFGIMISAQLLNRTTVDISLLILISAIVIACVPAITAYRKALNKGLAPRI</sequence>
<protein>
    <submittedName>
        <fullName evidence="9">Peptide ABC transporter permease</fullName>
    </submittedName>
</protein>
<dbReference type="Pfam" id="PF12704">
    <property type="entry name" value="MacB_PCD"/>
    <property type="match status" value="1"/>
</dbReference>
<name>A0A432W9S8_9GAMM</name>
<dbReference type="PANTHER" id="PTHR43738">
    <property type="entry name" value="ABC TRANSPORTER, MEMBRANE PROTEIN"/>
    <property type="match status" value="1"/>
</dbReference>
<dbReference type="OrthoDB" id="9784014at2"/>
<dbReference type="RefSeq" id="WP_126803723.1">
    <property type="nucleotide sequence ID" value="NZ_PIPL01000001.1"/>
</dbReference>
<evidence type="ECO:0000256" key="2">
    <source>
        <dbReference type="ARBA" id="ARBA00022475"/>
    </source>
</evidence>
<comment type="subcellular location">
    <subcellularLocation>
        <location evidence="1">Cell membrane</location>
        <topology evidence="1">Multi-pass membrane protein</topology>
    </subcellularLocation>
</comment>
<dbReference type="PANTHER" id="PTHR43738:SF2">
    <property type="entry name" value="ABC TRANSPORTER PERMEASE"/>
    <property type="match status" value="1"/>
</dbReference>
<proteinExistence type="predicted"/>
<dbReference type="InterPro" id="IPR025857">
    <property type="entry name" value="MacB_PCD"/>
</dbReference>
<feature type="transmembrane region" description="Helical" evidence="6">
    <location>
        <begin position="288"/>
        <end position="311"/>
    </location>
</feature>
<evidence type="ECO:0000259" key="7">
    <source>
        <dbReference type="Pfam" id="PF02687"/>
    </source>
</evidence>
<evidence type="ECO:0000256" key="6">
    <source>
        <dbReference type="SAM" id="Phobius"/>
    </source>
</evidence>
<feature type="domain" description="ABC3 transporter permease C-terminal" evidence="7">
    <location>
        <begin position="291"/>
        <end position="405"/>
    </location>
</feature>
<dbReference type="EMBL" id="PIPL01000001">
    <property type="protein sequence ID" value="RUO26910.1"/>
    <property type="molecule type" value="Genomic_DNA"/>
</dbReference>
<evidence type="ECO:0000256" key="3">
    <source>
        <dbReference type="ARBA" id="ARBA00022692"/>
    </source>
</evidence>
<dbReference type="Pfam" id="PF02687">
    <property type="entry name" value="FtsX"/>
    <property type="match status" value="1"/>
</dbReference>
<feature type="transmembrane region" description="Helical" evidence="6">
    <location>
        <begin position="332"/>
        <end position="361"/>
    </location>
</feature>
<evidence type="ECO:0000313" key="10">
    <source>
        <dbReference type="Proteomes" id="UP000288293"/>
    </source>
</evidence>
<keyword evidence="5 6" id="KW-0472">Membrane</keyword>
<evidence type="ECO:0000256" key="4">
    <source>
        <dbReference type="ARBA" id="ARBA00022989"/>
    </source>
</evidence>
<dbReference type="GO" id="GO:0005886">
    <property type="term" value="C:plasma membrane"/>
    <property type="evidence" value="ECO:0007669"/>
    <property type="project" value="UniProtKB-SubCell"/>
</dbReference>
<keyword evidence="10" id="KW-1185">Reference proteome</keyword>
<dbReference type="InterPro" id="IPR051125">
    <property type="entry name" value="ABC-4/HrtB_transporter"/>
</dbReference>